<keyword evidence="4" id="KW-0378">Hydrolase</keyword>
<evidence type="ECO:0000256" key="3">
    <source>
        <dbReference type="ARBA" id="ARBA00022723"/>
    </source>
</evidence>
<evidence type="ECO:0000256" key="7">
    <source>
        <dbReference type="SAM" id="MobiDB-lite"/>
    </source>
</evidence>
<gene>
    <name evidence="8" type="primary">100632148</name>
</gene>
<proteinExistence type="predicted"/>
<dbReference type="InterPro" id="IPR012962">
    <property type="entry name" value="Pept_M54_archaemetzincn"/>
</dbReference>
<dbReference type="InParanoid" id="A0A1X7VIR3"/>
<dbReference type="Pfam" id="PF07998">
    <property type="entry name" value="Peptidase_M54"/>
    <property type="match status" value="1"/>
</dbReference>
<dbReference type="PANTHER" id="PTHR15910:SF1">
    <property type="entry name" value="ARCHAEMETZINCIN-2"/>
    <property type="match status" value="1"/>
</dbReference>
<dbReference type="OMA" id="PYARGFK"/>
<reference evidence="9" key="1">
    <citation type="journal article" date="2010" name="Nature">
        <title>The Amphimedon queenslandica genome and the evolution of animal complexity.</title>
        <authorList>
            <person name="Srivastava M."/>
            <person name="Simakov O."/>
            <person name="Chapman J."/>
            <person name="Fahey B."/>
            <person name="Gauthier M.E."/>
            <person name="Mitros T."/>
            <person name="Richards G.S."/>
            <person name="Conaco C."/>
            <person name="Dacre M."/>
            <person name="Hellsten U."/>
            <person name="Larroux C."/>
            <person name="Putnam N.H."/>
            <person name="Stanke M."/>
            <person name="Adamska M."/>
            <person name="Darling A."/>
            <person name="Degnan S.M."/>
            <person name="Oakley T.H."/>
            <person name="Plachetzki D.C."/>
            <person name="Zhai Y."/>
            <person name="Adamski M."/>
            <person name="Calcino A."/>
            <person name="Cummins S.F."/>
            <person name="Goodstein D.M."/>
            <person name="Harris C."/>
            <person name="Jackson D.J."/>
            <person name="Leys S.P."/>
            <person name="Shu S."/>
            <person name="Woodcroft B.J."/>
            <person name="Vervoort M."/>
            <person name="Kosik K.S."/>
            <person name="Manning G."/>
            <person name="Degnan B.M."/>
            <person name="Rokhsar D.S."/>
        </authorList>
    </citation>
    <scope>NUCLEOTIDE SEQUENCE [LARGE SCALE GENOMIC DNA]</scope>
</reference>
<dbReference type="OrthoDB" id="2365600at2759"/>
<protein>
    <submittedName>
        <fullName evidence="8">Uncharacterized protein</fullName>
    </submittedName>
</protein>
<dbReference type="InterPro" id="IPR024079">
    <property type="entry name" value="MetalloPept_cat_dom_sf"/>
</dbReference>
<dbReference type="EnsemblMetazoa" id="XM_003384220.3">
    <property type="protein sequence ID" value="XP_003384268.3"/>
    <property type="gene ID" value="LOC100632148"/>
</dbReference>
<organism evidence="8">
    <name type="scientific">Amphimedon queenslandica</name>
    <name type="common">Sponge</name>
    <dbReference type="NCBI Taxonomy" id="400682"/>
    <lineage>
        <taxon>Eukaryota</taxon>
        <taxon>Metazoa</taxon>
        <taxon>Porifera</taxon>
        <taxon>Demospongiae</taxon>
        <taxon>Heteroscleromorpha</taxon>
        <taxon>Haplosclerida</taxon>
        <taxon>Niphatidae</taxon>
        <taxon>Amphimedon</taxon>
    </lineage>
</organism>
<dbReference type="GO" id="GO:0046872">
    <property type="term" value="F:metal ion binding"/>
    <property type="evidence" value="ECO:0007669"/>
    <property type="project" value="UniProtKB-KW"/>
</dbReference>
<evidence type="ECO:0000313" key="9">
    <source>
        <dbReference type="Proteomes" id="UP000007879"/>
    </source>
</evidence>
<accession>A0A1X7VIR3</accession>
<evidence type="ECO:0000256" key="5">
    <source>
        <dbReference type="ARBA" id="ARBA00022833"/>
    </source>
</evidence>
<dbReference type="Proteomes" id="UP000007879">
    <property type="component" value="Unassembled WGS sequence"/>
</dbReference>
<dbReference type="SUPFAM" id="SSF55486">
    <property type="entry name" value="Metalloproteases ('zincins'), catalytic domain"/>
    <property type="match status" value="1"/>
</dbReference>
<name>A0A1X7VIR3_AMPQE</name>
<comment type="cofactor">
    <cofactor evidence="1">
        <name>Zn(2+)</name>
        <dbReference type="ChEBI" id="CHEBI:29105"/>
    </cofactor>
</comment>
<dbReference type="AlphaFoldDB" id="A0A1X7VIR3"/>
<evidence type="ECO:0000313" key="8">
    <source>
        <dbReference type="EnsemblMetazoa" id="Aqu2.1.39679_001"/>
    </source>
</evidence>
<dbReference type="GO" id="GO:0008237">
    <property type="term" value="F:metallopeptidase activity"/>
    <property type="evidence" value="ECO:0007669"/>
    <property type="project" value="UniProtKB-KW"/>
</dbReference>
<evidence type="ECO:0000256" key="1">
    <source>
        <dbReference type="ARBA" id="ARBA00001947"/>
    </source>
</evidence>
<keyword evidence="2" id="KW-0645">Protease</keyword>
<keyword evidence="5" id="KW-0862">Zinc</keyword>
<dbReference type="CDD" id="cd11375">
    <property type="entry name" value="Peptidase_M54"/>
    <property type="match status" value="1"/>
</dbReference>
<keyword evidence="6" id="KW-0482">Metalloprotease</keyword>
<keyword evidence="3" id="KW-0479">Metal-binding</keyword>
<evidence type="ECO:0000256" key="4">
    <source>
        <dbReference type="ARBA" id="ARBA00022801"/>
    </source>
</evidence>
<keyword evidence="9" id="KW-1185">Reference proteome</keyword>
<dbReference type="EnsemblMetazoa" id="Aqu2.1.39679_001">
    <property type="protein sequence ID" value="Aqu2.1.39679_001"/>
    <property type="gene ID" value="Aqu2.1.39679"/>
</dbReference>
<dbReference type="KEGG" id="aqu:100632148"/>
<evidence type="ECO:0000256" key="6">
    <source>
        <dbReference type="ARBA" id="ARBA00023049"/>
    </source>
</evidence>
<sequence length="394" mass="45675">MPKTKSAKRRKEEIASVPYARGFKPPTVKQSEEAIMNKRKSSTPPVLPTHLQPSGGHFGAMRQPLCQDDWLAQYNEEGQDYAGFIQDCPWMSSRKWKIGREQRFHSKGFNIKEKYPDGKIYLLQLGDFDKGERLYPSFQELVKYVEIFYDLPVSEMKGVELQKDGDDYKIVISPTAMSASGETKKRRSSRTIRHTLQHRYNSRTRHLQLDISSILSSLKPHLPADALFLIALTMHDLFSDPSDLFVAGMAAGNHRVGIFSFSRYNPSISFSPENWYEIIYHDNDDEEKTEEGEGKSVILERSCKLLVHEIGHLLGLDHCIWYECLMNGSGHLEEDFRQPMFLCPVDLHKVETLCGFDVVSRYERLREFFKRHKMRKEETWVQGRLEFIKNGNSK</sequence>
<feature type="region of interest" description="Disordered" evidence="7">
    <location>
        <begin position="1"/>
        <end position="30"/>
    </location>
</feature>
<dbReference type="PANTHER" id="PTHR15910">
    <property type="entry name" value="ARCHAEMETZINCIN"/>
    <property type="match status" value="1"/>
</dbReference>
<dbReference type="Gene3D" id="3.40.390.10">
    <property type="entry name" value="Collagenase (Catalytic Domain)"/>
    <property type="match status" value="1"/>
</dbReference>
<evidence type="ECO:0000256" key="2">
    <source>
        <dbReference type="ARBA" id="ARBA00022670"/>
    </source>
</evidence>
<dbReference type="GO" id="GO:0006508">
    <property type="term" value="P:proteolysis"/>
    <property type="evidence" value="ECO:0007669"/>
    <property type="project" value="UniProtKB-KW"/>
</dbReference>
<dbReference type="eggNOG" id="ENOG502QVTZ">
    <property type="taxonomic scope" value="Eukaryota"/>
</dbReference>
<reference evidence="8" key="2">
    <citation type="submission" date="2017-05" db="UniProtKB">
        <authorList>
            <consortium name="EnsemblMetazoa"/>
        </authorList>
    </citation>
    <scope>IDENTIFICATION</scope>
</reference>